<evidence type="ECO:0000256" key="2">
    <source>
        <dbReference type="ARBA" id="ARBA00022630"/>
    </source>
</evidence>
<keyword evidence="5" id="KW-0560">Oxidoreductase</keyword>
<dbReference type="PANTHER" id="PTHR43303">
    <property type="entry name" value="NADPH DEHYDROGENASE C23G7.10C-RELATED"/>
    <property type="match status" value="1"/>
</dbReference>
<dbReference type="InterPro" id="IPR013785">
    <property type="entry name" value="Aldolase_TIM"/>
</dbReference>
<keyword evidence="8" id="KW-1185">Reference proteome</keyword>
<evidence type="ECO:0000256" key="1">
    <source>
        <dbReference type="ARBA" id="ARBA00001917"/>
    </source>
</evidence>
<protein>
    <submittedName>
        <fullName evidence="7">NADH:flavin oxidoreductase/NADH oxidase</fullName>
    </submittedName>
</protein>
<dbReference type="AlphaFoldDB" id="A0A849BPY8"/>
<evidence type="ECO:0000313" key="7">
    <source>
        <dbReference type="EMBL" id="NNH22614.1"/>
    </source>
</evidence>
<dbReference type="PANTHER" id="PTHR43303:SF4">
    <property type="entry name" value="NADPH DEHYDROGENASE C23G7.10C-RELATED"/>
    <property type="match status" value="1"/>
</dbReference>
<dbReference type="Pfam" id="PF00724">
    <property type="entry name" value="Oxidored_FMN"/>
    <property type="match status" value="1"/>
</dbReference>
<dbReference type="InterPro" id="IPR001155">
    <property type="entry name" value="OxRdtase_FMN_N"/>
</dbReference>
<reference evidence="7 8" key="1">
    <citation type="submission" date="2020-05" db="EMBL/GenBank/DDBJ databases">
        <title>MicrobeNet Type strains.</title>
        <authorList>
            <person name="Nicholson A.C."/>
        </authorList>
    </citation>
    <scope>NUCLEOTIDE SEQUENCE [LARGE SCALE GENOMIC DNA]</scope>
    <source>
        <strain evidence="7 8">JCM 14547</strain>
    </source>
</reference>
<accession>A0A849BPY8</accession>
<evidence type="ECO:0000256" key="4">
    <source>
        <dbReference type="ARBA" id="ARBA00022857"/>
    </source>
</evidence>
<proteinExistence type="predicted"/>
<dbReference type="CDD" id="cd02932">
    <property type="entry name" value="OYE_YqiM_FMN"/>
    <property type="match status" value="1"/>
</dbReference>
<evidence type="ECO:0000256" key="3">
    <source>
        <dbReference type="ARBA" id="ARBA00022643"/>
    </source>
</evidence>
<comment type="cofactor">
    <cofactor evidence="1">
        <name>FMN</name>
        <dbReference type="ChEBI" id="CHEBI:58210"/>
    </cofactor>
</comment>
<dbReference type="RefSeq" id="WP_171202455.1">
    <property type="nucleotide sequence ID" value="NZ_BAAANP010000013.1"/>
</dbReference>
<feature type="domain" description="NADH:flavin oxidoreductase/NADH oxidase N-terminal" evidence="6">
    <location>
        <begin position="24"/>
        <end position="366"/>
    </location>
</feature>
<dbReference type="SUPFAM" id="SSF51395">
    <property type="entry name" value="FMN-linked oxidoreductases"/>
    <property type="match status" value="1"/>
</dbReference>
<name>A0A849BPY8_9ACTN</name>
<gene>
    <name evidence="7" type="ORF">HLB09_05795</name>
</gene>
<dbReference type="GO" id="GO:0050661">
    <property type="term" value="F:NADP binding"/>
    <property type="evidence" value="ECO:0007669"/>
    <property type="project" value="InterPro"/>
</dbReference>
<dbReference type="Proteomes" id="UP000555552">
    <property type="component" value="Unassembled WGS sequence"/>
</dbReference>
<comment type="caution">
    <text evidence="7">The sequence shown here is derived from an EMBL/GenBank/DDBJ whole genome shotgun (WGS) entry which is preliminary data.</text>
</comment>
<dbReference type="GO" id="GO:0003959">
    <property type="term" value="F:NADPH dehydrogenase activity"/>
    <property type="evidence" value="ECO:0007669"/>
    <property type="project" value="InterPro"/>
</dbReference>
<sequence>MTAATPASTQEPAEPGTAGLLTALRLRDLTIRNRAWMSPMCMYSADSQGPRTGVPNDFHLQHLASRAAGGVGLVMVEATAVRPDGRISPRDLGLWNDVQGQAFGPLTHAVRQLGAAIGIQLSHAGRKASTDLPWRGEAPLAPKDSGWQSIGPSPVAFAEGAPVPEELSTADIADVVAAFGAAARRAHQAGFQVVEIHGAHGYLIHSFLSPLSNRRTDAYGGSLDNRARLALEVVDAVRSNWPDGLPVFFRISGTDWMEENAPQETRQGWTSQDSVRLSQLLHARGVDLVDVSSGGVVPDARIKGGLGYQVPYATAVKAAGVPAAAVGLIREHRQADQIIADGAADAVLLGRTLLEDPYWVQRARAELGAPAELPEQYGYWLRRPGERSKPLN</sequence>
<dbReference type="InterPro" id="IPR044152">
    <property type="entry name" value="YqjM-like"/>
</dbReference>
<dbReference type="GO" id="GO:0010181">
    <property type="term" value="F:FMN binding"/>
    <property type="evidence" value="ECO:0007669"/>
    <property type="project" value="InterPro"/>
</dbReference>
<keyword evidence="3" id="KW-0288">FMN</keyword>
<dbReference type="Gene3D" id="3.20.20.70">
    <property type="entry name" value="Aldolase class I"/>
    <property type="match status" value="1"/>
</dbReference>
<evidence type="ECO:0000259" key="6">
    <source>
        <dbReference type="Pfam" id="PF00724"/>
    </source>
</evidence>
<evidence type="ECO:0000313" key="8">
    <source>
        <dbReference type="Proteomes" id="UP000555552"/>
    </source>
</evidence>
<keyword evidence="4" id="KW-0521">NADP</keyword>
<dbReference type="EMBL" id="JABEMA010000054">
    <property type="protein sequence ID" value="NNH22614.1"/>
    <property type="molecule type" value="Genomic_DNA"/>
</dbReference>
<keyword evidence="2" id="KW-0285">Flavoprotein</keyword>
<organism evidence="7 8">
    <name type="scientific">Pseudokineococcus marinus</name>
    <dbReference type="NCBI Taxonomy" id="351215"/>
    <lineage>
        <taxon>Bacteria</taxon>
        <taxon>Bacillati</taxon>
        <taxon>Actinomycetota</taxon>
        <taxon>Actinomycetes</taxon>
        <taxon>Kineosporiales</taxon>
        <taxon>Kineosporiaceae</taxon>
        <taxon>Pseudokineococcus</taxon>
    </lineage>
</organism>
<evidence type="ECO:0000256" key="5">
    <source>
        <dbReference type="ARBA" id="ARBA00023002"/>
    </source>
</evidence>